<dbReference type="Proteomes" id="UP000051574">
    <property type="component" value="Unassembled WGS sequence"/>
</dbReference>
<accession>A0A0T6B1X3</accession>
<dbReference type="PANTHER" id="PTHR15502:SF7">
    <property type="entry name" value="CALCINEURIN-BINDING PROTEIN CABIN-1"/>
    <property type="match status" value="1"/>
</dbReference>
<keyword evidence="2" id="KW-0539">Nucleus</keyword>
<feature type="non-terminal residue" evidence="3">
    <location>
        <position position="100"/>
    </location>
</feature>
<dbReference type="Gene3D" id="1.25.40.10">
    <property type="entry name" value="Tetratricopeptide repeat domain"/>
    <property type="match status" value="1"/>
</dbReference>
<dbReference type="PANTHER" id="PTHR15502">
    <property type="entry name" value="CALCINEURIN-BINDING PROTEIN CABIN 1-RELATED"/>
    <property type="match status" value="1"/>
</dbReference>
<evidence type="ECO:0000256" key="2">
    <source>
        <dbReference type="ARBA" id="ARBA00023242"/>
    </source>
</evidence>
<dbReference type="InterPro" id="IPR011990">
    <property type="entry name" value="TPR-like_helical_dom_sf"/>
</dbReference>
<dbReference type="AlphaFoldDB" id="A0A0T6B1X3"/>
<protein>
    <submittedName>
        <fullName evidence="3">Uncharacterized protein</fullName>
    </submittedName>
</protein>
<dbReference type="EMBL" id="LJIG01016353">
    <property type="protein sequence ID" value="KRT80855.1"/>
    <property type="molecule type" value="Genomic_DNA"/>
</dbReference>
<evidence type="ECO:0000256" key="1">
    <source>
        <dbReference type="ARBA" id="ARBA00004123"/>
    </source>
</evidence>
<dbReference type="SUPFAM" id="SSF48452">
    <property type="entry name" value="TPR-like"/>
    <property type="match status" value="1"/>
</dbReference>
<reference evidence="3 4" key="1">
    <citation type="submission" date="2015-09" db="EMBL/GenBank/DDBJ databases">
        <title>Draft genome of the scarab beetle Oryctes borbonicus.</title>
        <authorList>
            <person name="Meyer J.M."/>
            <person name="Markov G.V."/>
            <person name="Baskaran P."/>
            <person name="Herrmann M."/>
            <person name="Sommer R.J."/>
            <person name="Roedelsperger C."/>
        </authorList>
    </citation>
    <scope>NUCLEOTIDE SEQUENCE [LARGE SCALE GENOMIC DNA]</scope>
    <source>
        <strain evidence="3">OB123</strain>
        <tissue evidence="3">Whole animal</tissue>
    </source>
</reference>
<sequence length="100" mass="11197">EEITLDMYHKALRLQSCGELLAAEDILQILIEDNIPQLESQGGLPKTMSTIKYSCYVNLGSIALKKQKLQVALDNFLIASELDKTDVTLWYKIGTIALQL</sequence>
<feature type="non-terminal residue" evidence="3">
    <location>
        <position position="1"/>
    </location>
</feature>
<dbReference type="GO" id="GO:0031491">
    <property type="term" value="F:nucleosome binding"/>
    <property type="evidence" value="ECO:0007669"/>
    <property type="project" value="TreeGrafter"/>
</dbReference>
<name>A0A0T6B1X3_9SCAR</name>
<organism evidence="3 4">
    <name type="scientific">Oryctes borbonicus</name>
    <dbReference type="NCBI Taxonomy" id="1629725"/>
    <lineage>
        <taxon>Eukaryota</taxon>
        <taxon>Metazoa</taxon>
        <taxon>Ecdysozoa</taxon>
        <taxon>Arthropoda</taxon>
        <taxon>Hexapoda</taxon>
        <taxon>Insecta</taxon>
        <taxon>Pterygota</taxon>
        <taxon>Neoptera</taxon>
        <taxon>Endopterygota</taxon>
        <taxon>Coleoptera</taxon>
        <taxon>Polyphaga</taxon>
        <taxon>Scarabaeiformia</taxon>
        <taxon>Scarabaeidae</taxon>
        <taxon>Dynastinae</taxon>
        <taxon>Oryctes</taxon>
    </lineage>
</organism>
<keyword evidence="4" id="KW-1185">Reference proteome</keyword>
<dbReference type="GO" id="GO:0005634">
    <property type="term" value="C:nucleus"/>
    <property type="evidence" value="ECO:0007669"/>
    <property type="project" value="UniProtKB-SubCell"/>
</dbReference>
<dbReference type="OrthoDB" id="77564at2759"/>
<evidence type="ECO:0000313" key="3">
    <source>
        <dbReference type="EMBL" id="KRT80855.1"/>
    </source>
</evidence>
<dbReference type="InterPro" id="IPR033053">
    <property type="entry name" value="Hir3/CABIN1"/>
</dbReference>
<proteinExistence type="predicted"/>
<comment type="subcellular location">
    <subcellularLocation>
        <location evidence="1">Nucleus</location>
    </subcellularLocation>
</comment>
<evidence type="ECO:0000313" key="4">
    <source>
        <dbReference type="Proteomes" id="UP000051574"/>
    </source>
</evidence>
<comment type="caution">
    <text evidence="3">The sequence shown here is derived from an EMBL/GenBank/DDBJ whole genome shotgun (WGS) entry which is preliminary data.</text>
</comment>
<gene>
    <name evidence="3" type="ORF">AMK59_5432</name>
</gene>
<dbReference type="GO" id="GO:0006325">
    <property type="term" value="P:chromatin organization"/>
    <property type="evidence" value="ECO:0007669"/>
    <property type="project" value="InterPro"/>
</dbReference>